<dbReference type="GO" id="GO:0006178">
    <property type="term" value="P:guanine salvage"/>
    <property type="evidence" value="ECO:0007669"/>
    <property type="project" value="TreeGrafter"/>
</dbReference>
<dbReference type="GO" id="GO:0032264">
    <property type="term" value="P:IMP salvage"/>
    <property type="evidence" value="ECO:0007669"/>
    <property type="project" value="TreeGrafter"/>
</dbReference>
<dbReference type="InterPro" id="IPR029057">
    <property type="entry name" value="PRTase-like"/>
</dbReference>
<dbReference type="PROSITE" id="PS50102">
    <property type="entry name" value="RRM"/>
    <property type="match status" value="1"/>
</dbReference>
<dbReference type="SMART" id="SM00360">
    <property type="entry name" value="RRM"/>
    <property type="match status" value="1"/>
</dbReference>
<dbReference type="CDD" id="cd06223">
    <property type="entry name" value="PRTases_typeI"/>
    <property type="match status" value="1"/>
</dbReference>
<feature type="region of interest" description="Disordered" evidence="2">
    <location>
        <begin position="1"/>
        <end position="21"/>
    </location>
</feature>
<evidence type="ECO:0000256" key="1">
    <source>
        <dbReference type="PROSITE-ProRule" id="PRU00176"/>
    </source>
</evidence>
<dbReference type="InterPro" id="IPR055256">
    <property type="entry name" value="KH_1_KHDC4/BBP-like"/>
</dbReference>
<feature type="compositionally biased region" description="Low complexity" evidence="2">
    <location>
        <begin position="12"/>
        <end position="21"/>
    </location>
</feature>
<feature type="region of interest" description="Disordered" evidence="2">
    <location>
        <begin position="257"/>
        <end position="307"/>
    </location>
</feature>
<dbReference type="GO" id="GO:0005829">
    <property type="term" value="C:cytosol"/>
    <property type="evidence" value="ECO:0007669"/>
    <property type="project" value="TreeGrafter"/>
</dbReference>
<keyword evidence="1" id="KW-0694">RNA-binding</keyword>
<feature type="compositionally biased region" description="Basic and acidic residues" evidence="2">
    <location>
        <begin position="347"/>
        <end position="359"/>
    </location>
</feature>
<dbReference type="SUPFAM" id="SSF54791">
    <property type="entry name" value="Eukaryotic type KH-domain (KH-domain type I)"/>
    <property type="match status" value="1"/>
</dbReference>
<gene>
    <name evidence="4" type="ORF">FOZ60_007627</name>
</gene>
<feature type="region of interest" description="Disordered" evidence="2">
    <location>
        <begin position="326"/>
        <end position="445"/>
    </location>
</feature>
<feature type="compositionally biased region" description="Basic and acidic residues" evidence="2">
    <location>
        <begin position="326"/>
        <end position="336"/>
    </location>
</feature>
<dbReference type="Pfam" id="PF22675">
    <property type="entry name" value="KH-I_KHDC4-BBP"/>
    <property type="match status" value="1"/>
</dbReference>
<evidence type="ECO:0000256" key="2">
    <source>
        <dbReference type="SAM" id="MobiDB-lite"/>
    </source>
</evidence>
<dbReference type="CDD" id="cd22386">
    <property type="entry name" value="KH-I_KHDC4_rpt2"/>
    <property type="match status" value="1"/>
</dbReference>
<dbReference type="OrthoDB" id="5989967at2759"/>
<evidence type="ECO:0000259" key="3">
    <source>
        <dbReference type="PROSITE" id="PS50102"/>
    </source>
</evidence>
<protein>
    <recommendedName>
        <fullName evidence="3">RRM domain-containing protein</fullName>
    </recommendedName>
</protein>
<dbReference type="GO" id="GO:0004422">
    <property type="term" value="F:hypoxanthine phosphoribosyltransferase activity"/>
    <property type="evidence" value="ECO:0007669"/>
    <property type="project" value="TreeGrafter"/>
</dbReference>
<dbReference type="InterPro" id="IPR000504">
    <property type="entry name" value="RRM_dom"/>
</dbReference>
<dbReference type="GO" id="GO:0046100">
    <property type="term" value="P:hypoxanthine metabolic process"/>
    <property type="evidence" value="ECO:0007669"/>
    <property type="project" value="TreeGrafter"/>
</dbReference>
<sequence>MIINKTMDAQHDYQSQQHQQQQRFDSYTARMDVEESYYPYSCPSGGVHSGGDGHYNSGVLPPPPPPPLYPPSDEYSNNDSAIPPMPQTVTHFDSMPLLSRGVQGPPQQTEAVRQLLQFINVDSASGRGEGASQATSGVWPPFFPPQPNPAGPAPPVDYSRDGALLDAYGGCGVTVTVEGVDYNFQLTEDDIGKVFQRYGDLRRVQVLPPDNNTAQVEFFSPEAAQNAIAGLDGKVLNGVQGVLRVVWGLHAMIPRLGDNGESTPPPPPVVNTPPPGIPERLQLESTSGRQENEWMPGSNPGPSEGQKYNRLLTEWDVQNFFEGVPEKTEEEGKHAESAAVTEAPVELPREDKTSPERRSSSGASSTGNSGLNKAKMEDNVSKLLDEDSEASASPRPAVAGAVPNSAGKGLLGDGASLSQGLQRSVSGGSGASPGRQSTAGGPPIRKYTCRFDIGIENDREFQVARRIIGQKGANMKKIVGMSNAKLRLRGQGSGYLEGAARVESPDPLHLCISCLTKEGMGGFSYDKAVAETAKLLKKVYSDWRDFNVKKHRGDPVLSGRDVLVVDDLINSGTTLHKFCRRLTEYEPKSLKVACLIEKRTSKFKADFAGFTVPNAFVVGFCLDYNEAFRDLEHVAVISNAAVDKYSA</sequence>
<dbReference type="GO" id="GO:0000287">
    <property type="term" value="F:magnesium ion binding"/>
    <property type="evidence" value="ECO:0007669"/>
    <property type="project" value="TreeGrafter"/>
</dbReference>
<feature type="compositionally biased region" description="Pro residues" evidence="2">
    <location>
        <begin position="60"/>
        <end position="70"/>
    </location>
</feature>
<dbReference type="Gene3D" id="3.30.70.330">
    <property type="match status" value="1"/>
</dbReference>
<dbReference type="Proteomes" id="UP000541610">
    <property type="component" value="Unassembled WGS sequence"/>
</dbReference>
<dbReference type="GO" id="GO:0003723">
    <property type="term" value="F:RNA binding"/>
    <property type="evidence" value="ECO:0007669"/>
    <property type="project" value="UniProtKB-UniRule"/>
</dbReference>
<feature type="compositionally biased region" description="Pro residues" evidence="2">
    <location>
        <begin position="141"/>
        <end position="155"/>
    </location>
</feature>
<dbReference type="AlphaFoldDB" id="A0A7J6NLC1"/>
<accession>A0A7J6NLC1</accession>
<dbReference type="GO" id="GO:0032263">
    <property type="term" value="P:GMP salvage"/>
    <property type="evidence" value="ECO:0007669"/>
    <property type="project" value="TreeGrafter"/>
</dbReference>
<evidence type="ECO:0000313" key="4">
    <source>
        <dbReference type="EMBL" id="KAF4684638.1"/>
    </source>
</evidence>
<dbReference type="InterPro" id="IPR035979">
    <property type="entry name" value="RBD_domain_sf"/>
</dbReference>
<name>A0A7J6NLC1_PEROL</name>
<feature type="domain" description="RRM" evidence="3">
    <location>
        <begin position="173"/>
        <end position="238"/>
    </location>
</feature>
<dbReference type="EMBL" id="JABANP010000300">
    <property type="protein sequence ID" value="KAF4684638.1"/>
    <property type="molecule type" value="Genomic_DNA"/>
</dbReference>
<dbReference type="InterPro" id="IPR012677">
    <property type="entry name" value="Nucleotide-bd_a/b_plait_sf"/>
</dbReference>
<feature type="compositionally biased region" description="Pro residues" evidence="2">
    <location>
        <begin position="263"/>
        <end position="277"/>
    </location>
</feature>
<dbReference type="InterPro" id="IPR000836">
    <property type="entry name" value="PRTase_dom"/>
</dbReference>
<dbReference type="SUPFAM" id="SSF53271">
    <property type="entry name" value="PRTase-like"/>
    <property type="match status" value="1"/>
</dbReference>
<dbReference type="Gene3D" id="3.40.50.2020">
    <property type="match status" value="1"/>
</dbReference>
<dbReference type="SUPFAM" id="SSF54928">
    <property type="entry name" value="RNA-binding domain, RBD"/>
    <property type="match status" value="1"/>
</dbReference>
<evidence type="ECO:0000313" key="5">
    <source>
        <dbReference type="Proteomes" id="UP000541610"/>
    </source>
</evidence>
<feature type="region of interest" description="Disordered" evidence="2">
    <location>
        <begin position="125"/>
        <end position="157"/>
    </location>
</feature>
<organism evidence="4 5">
    <name type="scientific">Perkinsus olseni</name>
    <name type="common">Perkinsus atlanticus</name>
    <dbReference type="NCBI Taxonomy" id="32597"/>
    <lineage>
        <taxon>Eukaryota</taxon>
        <taxon>Sar</taxon>
        <taxon>Alveolata</taxon>
        <taxon>Perkinsozoa</taxon>
        <taxon>Perkinsea</taxon>
        <taxon>Perkinsida</taxon>
        <taxon>Perkinsidae</taxon>
        <taxon>Perkinsus</taxon>
    </lineage>
</organism>
<dbReference type="CDD" id="cd00590">
    <property type="entry name" value="RRM_SF"/>
    <property type="match status" value="1"/>
</dbReference>
<feature type="compositionally biased region" description="Low complexity" evidence="2">
    <location>
        <begin position="360"/>
        <end position="370"/>
    </location>
</feature>
<dbReference type="Gene3D" id="3.30.1370.10">
    <property type="entry name" value="K Homology domain, type 1"/>
    <property type="match status" value="1"/>
</dbReference>
<dbReference type="InterPro" id="IPR047889">
    <property type="entry name" value="KHDC4_KH-I_second"/>
</dbReference>
<comment type="caution">
    <text evidence="4">The sequence shown here is derived from an EMBL/GenBank/DDBJ whole genome shotgun (WGS) entry which is preliminary data.</text>
</comment>
<reference evidence="4 5" key="1">
    <citation type="submission" date="2020-04" db="EMBL/GenBank/DDBJ databases">
        <title>Perkinsus olseni comparative genomics.</title>
        <authorList>
            <person name="Bogema D.R."/>
        </authorList>
    </citation>
    <scope>NUCLEOTIDE SEQUENCE [LARGE SCALE GENOMIC DNA]</scope>
    <source>
        <strain evidence="4">00978-12</strain>
    </source>
</reference>
<proteinExistence type="predicted"/>
<feature type="compositionally biased region" description="Polar residues" evidence="2">
    <location>
        <begin position="416"/>
        <end position="426"/>
    </location>
</feature>
<dbReference type="InterPro" id="IPR036612">
    <property type="entry name" value="KH_dom_type_1_sf"/>
</dbReference>
<dbReference type="PANTHER" id="PTHR43340:SF1">
    <property type="entry name" value="HYPOXANTHINE PHOSPHORIBOSYLTRANSFERASE"/>
    <property type="match status" value="1"/>
</dbReference>
<dbReference type="Pfam" id="PF00076">
    <property type="entry name" value="RRM_1"/>
    <property type="match status" value="1"/>
</dbReference>
<feature type="compositionally biased region" description="Basic and acidic residues" evidence="2">
    <location>
        <begin position="374"/>
        <end position="385"/>
    </location>
</feature>
<feature type="region of interest" description="Disordered" evidence="2">
    <location>
        <begin position="49"/>
        <end position="76"/>
    </location>
</feature>
<dbReference type="InterPro" id="IPR050408">
    <property type="entry name" value="HGPRT"/>
</dbReference>
<dbReference type="PANTHER" id="PTHR43340">
    <property type="entry name" value="HYPOXANTHINE-GUANINE PHOSPHORIBOSYLTRANSFERASE"/>
    <property type="match status" value="1"/>
</dbReference>